<evidence type="ECO:0000256" key="1">
    <source>
        <dbReference type="SAM" id="Phobius"/>
    </source>
</evidence>
<evidence type="ECO:0000313" key="2">
    <source>
        <dbReference type="EMBL" id="PRD54304.1"/>
    </source>
</evidence>
<keyword evidence="1" id="KW-0812">Transmembrane</keyword>
<gene>
    <name evidence="2" type="ORF">C5749_12595</name>
</gene>
<evidence type="ECO:0000313" key="3">
    <source>
        <dbReference type="Proteomes" id="UP000238642"/>
    </source>
</evidence>
<reference evidence="2 3" key="1">
    <citation type="submission" date="2018-02" db="EMBL/GenBank/DDBJ databases">
        <title>The draft genome of Sphingobacterium gobiense H7.</title>
        <authorList>
            <person name="Li L."/>
            <person name="Liu L."/>
            <person name="Zhang X."/>
            <person name="Wang T."/>
            <person name="Liang L."/>
        </authorList>
    </citation>
    <scope>NUCLEOTIDE SEQUENCE [LARGE SCALE GENOMIC DNA]</scope>
    <source>
        <strain evidence="2 3">ACCC 05757</strain>
    </source>
</reference>
<proteinExistence type="predicted"/>
<dbReference type="EMBL" id="PVBS01000002">
    <property type="protein sequence ID" value="PRD54304.1"/>
    <property type="molecule type" value="Genomic_DNA"/>
</dbReference>
<comment type="caution">
    <text evidence="2">The sequence shown here is derived from an EMBL/GenBank/DDBJ whole genome shotgun (WGS) entry which is preliminary data.</text>
</comment>
<feature type="transmembrane region" description="Helical" evidence="1">
    <location>
        <begin position="55"/>
        <end position="72"/>
    </location>
</feature>
<dbReference type="Proteomes" id="UP000238642">
    <property type="component" value="Unassembled WGS sequence"/>
</dbReference>
<feature type="transmembrane region" description="Helical" evidence="1">
    <location>
        <begin position="15"/>
        <end position="35"/>
    </location>
</feature>
<name>A0A2S9JME2_9SPHI</name>
<keyword evidence="1" id="KW-1133">Transmembrane helix</keyword>
<sequence>MQLFLEKSCSKKRRFAVMWIKLALYCFTAIFMQGIPLKTACCLTGGSFMLFRNSQRKIVKLYSALIFWLLFYQEKRSMNLSKEILQLIF</sequence>
<accession>A0A2S9JME2</accession>
<keyword evidence="3" id="KW-1185">Reference proteome</keyword>
<keyword evidence="1" id="KW-0472">Membrane</keyword>
<organism evidence="2 3">
    <name type="scientific">Sphingobacterium gobiense</name>
    <dbReference type="NCBI Taxonomy" id="1382456"/>
    <lineage>
        <taxon>Bacteria</taxon>
        <taxon>Pseudomonadati</taxon>
        <taxon>Bacteroidota</taxon>
        <taxon>Sphingobacteriia</taxon>
        <taxon>Sphingobacteriales</taxon>
        <taxon>Sphingobacteriaceae</taxon>
        <taxon>Sphingobacterium</taxon>
    </lineage>
</organism>
<dbReference type="AlphaFoldDB" id="A0A2S9JME2"/>
<protein>
    <submittedName>
        <fullName evidence="2">Uncharacterized protein</fullName>
    </submittedName>
</protein>